<dbReference type="GO" id="GO:0005669">
    <property type="term" value="C:transcription factor TFIID complex"/>
    <property type="evidence" value="ECO:0007669"/>
    <property type="project" value="InterPro"/>
</dbReference>
<dbReference type="KEGG" id="olu:OSTLU_28936"/>
<dbReference type="InterPro" id="IPR009072">
    <property type="entry name" value="Histone-fold"/>
</dbReference>
<name>A4RR94_OSTLU</name>
<evidence type="ECO:0000313" key="8">
    <source>
        <dbReference type="EMBL" id="ABO93823.1"/>
    </source>
</evidence>
<evidence type="ECO:0000256" key="5">
    <source>
        <dbReference type="ARBA" id="ARBA00023242"/>
    </source>
</evidence>
<dbReference type="SUPFAM" id="SSF47113">
    <property type="entry name" value="Histone-fold"/>
    <property type="match status" value="1"/>
</dbReference>
<feature type="region of interest" description="Disordered" evidence="6">
    <location>
        <begin position="140"/>
        <end position="170"/>
    </location>
</feature>
<keyword evidence="4" id="KW-0804">Transcription</keyword>
<comment type="similarity">
    <text evidence="2">Belongs to the TAF12 family.</text>
</comment>
<dbReference type="GO" id="GO:0051123">
    <property type="term" value="P:RNA polymerase II preinitiation complex assembly"/>
    <property type="evidence" value="ECO:0007669"/>
    <property type="project" value="TreeGrafter"/>
</dbReference>
<dbReference type="InterPro" id="IPR003228">
    <property type="entry name" value="TFIID_TAF12_dom"/>
</dbReference>
<dbReference type="STRING" id="436017.A4RR94"/>
<evidence type="ECO:0000256" key="1">
    <source>
        <dbReference type="ARBA" id="ARBA00004123"/>
    </source>
</evidence>
<dbReference type="OrthoDB" id="2193432at2759"/>
<dbReference type="EMBL" id="CP000581">
    <property type="protein sequence ID" value="ABO93823.1"/>
    <property type="molecule type" value="Genomic_DNA"/>
</dbReference>
<dbReference type="GO" id="GO:0046982">
    <property type="term" value="F:protein heterodimerization activity"/>
    <property type="evidence" value="ECO:0007669"/>
    <property type="project" value="InterPro"/>
</dbReference>
<accession>A4RR94</accession>
<protein>
    <recommendedName>
        <fullName evidence="7">Transcription initiation factor TFIID subunit 12 domain-containing protein</fullName>
    </recommendedName>
</protein>
<dbReference type="RefSeq" id="XP_001415531.1">
    <property type="nucleotide sequence ID" value="XM_001415494.1"/>
</dbReference>
<dbReference type="PANTHER" id="PTHR12264:SF21">
    <property type="entry name" value="TRANSCRIPTION INITIATION FACTOR TFIID SUBUNIT 12"/>
    <property type="match status" value="1"/>
</dbReference>
<feature type="compositionally biased region" description="Basic and acidic residues" evidence="6">
    <location>
        <begin position="146"/>
        <end position="170"/>
    </location>
</feature>
<dbReference type="AlphaFoldDB" id="A4RR94"/>
<evidence type="ECO:0000256" key="3">
    <source>
        <dbReference type="ARBA" id="ARBA00023015"/>
    </source>
</evidence>
<evidence type="ECO:0000256" key="6">
    <source>
        <dbReference type="SAM" id="MobiDB-lite"/>
    </source>
</evidence>
<gene>
    <name evidence="8" type="ORF">OSTLU_28936</name>
</gene>
<dbReference type="HOGENOM" id="CLU_1573268_0_0_1"/>
<comment type="subcellular location">
    <subcellularLocation>
        <location evidence="1">Nucleus</location>
    </subcellularLocation>
</comment>
<evidence type="ECO:0000256" key="2">
    <source>
        <dbReference type="ARBA" id="ARBA00007530"/>
    </source>
</evidence>
<reference evidence="8 9" key="1">
    <citation type="journal article" date="2007" name="Proc. Natl. Acad. Sci. U.S.A.">
        <title>The tiny eukaryote Ostreococcus provides genomic insights into the paradox of plankton speciation.</title>
        <authorList>
            <person name="Palenik B."/>
            <person name="Grimwood J."/>
            <person name="Aerts A."/>
            <person name="Rouze P."/>
            <person name="Salamov A."/>
            <person name="Putnam N."/>
            <person name="Dupont C."/>
            <person name="Jorgensen R."/>
            <person name="Derelle E."/>
            <person name="Rombauts S."/>
            <person name="Zhou K."/>
            <person name="Otillar R."/>
            <person name="Merchant S.S."/>
            <person name="Podell S."/>
            <person name="Gaasterland T."/>
            <person name="Napoli C."/>
            <person name="Gendler K."/>
            <person name="Manuell A."/>
            <person name="Tai V."/>
            <person name="Vallon O."/>
            <person name="Piganeau G."/>
            <person name="Jancek S."/>
            <person name="Heijde M."/>
            <person name="Jabbari K."/>
            <person name="Bowler C."/>
            <person name="Lohr M."/>
            <person name="Robbens S."/>
            <person name="Werner G."/>
            <person name="Dubchak I."/>
            <person name="Pazour G.J."/>
            <person name="Ren Q."/>
            <person name="Paulsen I."/>
            <person name="Delwiche C."/>
            <person name="Schmutz J."/>
            <person name="Rokhsar D."/>
            <person name="Van de Peer Y."/>
            <person name="Moreau H."/>
            <person name="Grigoriev I.V."/>
        </authorList>
    </citation>
    <scope>NUCLEOTIDE SEQUENCE [LARGE SCALE GENOMIC DNA]</scope>
    <source>
        <strain evidence="8 9">CCE9901</strain>
    </source>
</reference>
<dbReference type="Gramene" id="ABO93823">
    <property type="protein sequence ID" value="ABO93823"/>
    <property type="gene ID" value="OSTLU_28936"/>
</dbReference>
<sequence length="170" mass="18453">MEKRAAAQARLAAAQAAAAASAAAAKKKTDDGGHAISKDELQELLKEFAPGESFEPEVEEMLLEITDDFVDNVLEHAARLARHRGSEAVEPKDVLLHLERQWDMHIPGYGGEEVPKYTEKQSVETHSRRLAAVRRSVAAATAAQNEQRKQARLAADRATKGKGDMGAEDA</sequence>
<dbReference type="GO" id="GO:0000124">
    <property type="term" value="C:SAGA complex"/>
    <property type="evidence" value="ECO:0007669"/>
    <property type="project" value="InterPro"/>
</dbReference>
<dbReference type="Proteomes" id="UP000001568">
    <property type="component" value="Chromosome 1"/>
</dbReference>
<keyword evidence="3" id="KW-0805">Transcription regulation</keyword>
<evidence type="ECO:0000259" key="7">
    <source>
        <dbReference type="Pfam" id="PF03847"/>
    </source>
</evidence>
<dbReference type="GO" id="GO:0017025">
    <property type="term" value="F:TBP-class protein binding"/>
    <property type="evidence" value="ECO:0007669"/>
    <property type="project" value="TreeGrafter"/>
</dbReference>
<dbReference type="Pfam" id="PF03847">
    <property type="entry name" value="TFIID_20kDa"/>
    <property type="match status" value="1"/>
</dbReference>
<proteinExistence type="inferred from homology"/>
<feature type="domain" description="Transcription initiation factor TFIID subunit 12" evidence="7">
    <location>
        <begin position="37"/>
        <end position="104"/>
    </location>
</feature>
<evidence type="ECO:0000256" key="4">
    <source>
        <dbReference type="ARBA" id="ARBA00023163"/>
    </source>
</evidence>
<keyword evidence="5" id="KW-0539">Nucleus</keyword>
<dbReference type="PANTHER" id="PTHR12264">
    <property type="entry name" value="TRANSCRIPTION INITIATION FACTOR TFIID SUBUNIT 12"/>
    <property type="match status" value="1"/>
</dbReference>
<dbReference type="GeneID" id="4999777"/>
<keyword evidence="9" id="KW-1185">Reference proteome</keyword>
<dbReference type="CDD" id="cd07981">
    <property type="entry name" value="HFD_TAF12"/>
    <property type="match status" value="1"/>
</dbReference>
<dbReference type="GO" id="GO:0003677">
    <property type="term" value="F:DNA binding"/>
    <property type="evidence" value="ECO:0007669"/>
    <property type="project" value="TreeGrafter"/>
</dbReference>
<evidence type="ECO:0000313" key="9">
    <source>
        <dbReference type="Proteomes" id="UP000001568"/>
    </source>
</evidence>
<dbReference type="eggNOG" id="KOG1142">
    <property type="taxonomic scope" value="Eukaryota"/>
</dbReference>
<dbReference type="InterPro" id="IPR037794">
    <property type="entry name" value="TAF12"/>
</dbReference>
<dbReference type="Gene3D" id="1.10.20.10">
    <property type="entry name" value="Histone, subunit A"/>
    <property type="match status" value="1"/>
</dbReference>
<organism evidence="8 9">
    <name type="scientific">Ostreococcus lucimarinus (strain CCE9901)</name>
    <dbReference type="NCBI Taxonomy" id="436017"/>
    <lineage>
        <taxon>Eukaryota</taxon>
        <taxon>Viridiplantae</taxon>
        <taxon>Chlorophyta</taxon>
        <taxon>Mamiellophyceae</taxon>
        <taxon>Mamiellales</taxon>
        <taxon>Bathycoccaceae</taxon>
        <taxon>Ostreococcus</taxon>
    </lineage>
</organism>